<feature type="region of interest" description="Disordered" evidence="1">
    <location>
        <begin position="1"/>
        <end position="22"/>
    </location>
</feature>
<protein>
    <submittedName>
        <fullName evidence="2">Uncharacterized protein</fullName>
    </submittedName>
</protein>
<organism evidence="2 3">
    <name type="scientific">Sphingomonas gellani</name>
    <dbReference type="NCBI Taxonomy" id="1166340"/>
    <lineage>
        <taxon>Bacteria</taxon>
        <taxon>Pseudomonadati</taxon>
        <taxon>Pseudomonadota</taxon>
        <taxon>Alphaproteobacteria</taxon>
        <taxon>Sphingomonadales</taxon>
        <taxon>Sphingomonadaceae</taxon>
        <taxon>Sphingomonas</taxon>
    </lineage>
</organism>
<sequence>MELSSPWAKWDPTQPGSLTPRANDQRVILSEDLMLILENTPDCVPDATLREYLLRALHGELRKPTGRPVSKLSHAMLRIADIWIELEAEDIRAERAADPTKRMRGDLEPMKLAADRVAPRFGSISRNHLLNEISRMKTTHL</sequence>
<dbReference type="AlphaFoldDB" id="A0A1H8AYC0"/>
<name>A0A1H8AYC0_9SPHN</name>
<keyword evidence="3" id="KW-1185">Reference proteome</keyword>
<dbReference type="EMBL" id="FOCF01000002">
    <property type="protein sequence ID" value="SEM74859.1"/>
    <property type="molecule type" value="Genomic_DNA"/>
</dbReference>
<evidence type="ECO:0000313" key="3">
    <source>
        <dbReference type="Proteomes" id="UP000199206"/>
    </source>
</evidence>
<evidence type="ECO:0000313" key="2">
    <source>
        <dbReference type="EMBL" id="SEM74859.1"/>
    </source>
</evidence>
<proteinExistence type="predicted"/>
<accession>A0A1H8AYC0</accession>
<dbReference type="RefSeq" id="WP_139198022.1">
    <property type="nucleotide sequence ID" value="NZ_FOCF01000002.1"/>
</dbReference>
<evidence type="ECO:0000256" key="1">
    <source>
        <dbReference type="SAM" id="MobiDB-lite"/>
    </source>
</evidence>
<reference evidence="3" key="1">
    <citation type="submission" date="2016-10" db="EMBL/GenBank/DDBJ databases">
        <authorList>
            <person name="Varghese N."/>
            <person name="Submissions S."/>
        </authorList>
    </citation>
    <scope>NUCLEOTIDE SEQUENCE [LARGE SCALE GENOMIC DNA]</scope>
    <source>
        <strain evidence="3">S6-262</strain>
    </source>
</reference>
<dbReference type="Proteomes" id="UP000199206">
    <property type="component" value="Unassembled WGS sequence"/>
</dbReference>
<gene>
    <name evidence="2" type="ORF">SAMN05192583_1087</name>
</gene>
<dbReference type="OrthoDB" id="7604421at2"/>